<evidence type="ECO:0000313" key="3">
    <source>
        <dbReference type="Proteomes" id="UP000182932"/>
    </source>
</evidence>
<evidence type="ECO:0000259" key="1">
    <source>
        <dbReference type="PROSITE" id="PS51704"/>
    </source>
</evidence>
<dbReference type="InterPro" id="IPR017946">
    <property type="entry name" value="PLC-like_Pdiesterase_TIM-brl"/>
</dbReference>
<name>A0A975WA46_9RHOB</name>
<dbReference type="PANTHER" id="PTHR43805:SF1">
    <property type="entry name" value="GP-PDE DOMAIN-CONTAINING PROTEIN"/>
    <property type="match status" value="1"/>
</dbReference>
<dbReference type="SUPFAM" id="SSF51695">
    <property type="entry name" value="PLC-like phosphodiesterases"/>
    <property type="match status" value="1"/>
</dbReference>
<dbReference type="EMBL" id="FNYY01000006">
    <property type="protein sequence ID" value="SEJ49136.1"/>
    <property type="molecule type" value="Genomic_DNA"/>
</dbReference>
<dbReference type="Proteomes" id="UP000182932">
    <property type="component" value="Unassembled WGS sequence"/>
</dbReference>
<feature type="domain" description="GP-PDE" evidence="1">
    <location>
        <begin position="4"/>
        <end position="237"/>
    </location>
</feature>
<gene>
    <name evidence="2" type="ORF">SAMN04487940_106160</name>
</gene>
<protein>
    <submittedName>
        <fullName evidence="2">Glycerophosphoryl diester phosphodiesterase</fullName>
    </submittedName>
</protein>
<comment type="caution">
    <text evidence="2">The sequence shown here is derived from an EMBL/GenBank/DDBJ whole genome shotgun (WGS) entry which is preliminary data.</text>
</comment>
<dbReference type="Pfam" id="PF03009">
    <property type="entry name" value="GDPD"/>
    <property type="match status" value="1"/>
</dbReference>
<dbReference type="RefSeq" id="WP_074836560.1">
    <property type="nucleotide sequence ID" value="NZ_CATLQZ010000002.1"/>
</dbReference>
<reference evidence="2 3" key="1">
    <citation type="submission" date="2016-10" db="EMBL/GenBank/DDBJ databases">
        <authorList>
            <person name="Varghese N."/>
            <person name="Submissions S."/>
        </authorList>
    </citation>
    <scope>NUCLEOTIDE SEQUENCE [LARGE SCALE GENOMIC DNA]</scope>
    <source>
        <strain evidence="2 3">FF3</strain>
    </source>
</reference>
<dbReference type="GO" id="GO:0008081">
    <property type="term" value="F:phosphoric diester hydrolase activity"/>
    <property type="evidence" value="ECO:0007669"/>
    <property type="project" value="InterPro"/>
</dbReference>
<dbReference type="PROSITE" id="PS51704">
    <property type="entry name" value="GP_PDE"/>
    <property type="match status" value="1"/>
</dbReference>
<dbReference type="AlphaFoldDB" id="A0A975WA46"/>
<evidence type="ECO:0000313" key="2">
    <source>
        <dbReference type="EMBL" id="SEJ49136.1"/>
    </source>
</evidence>
<accession>A0A975WA46</accession>
<dbReference type="PANTHER" id="PTHR43805">
    <property type="entry name" value="GLYCEROPHOSPHORYL DIESTER PHOSPHODIESTERASE"/>
    <property type="match status" value="1"/>
</dbReference>
<dbReference type="GO" id="GO:0006629">
    <property type="term" value="P:lipid metabolic process"/>
    <property type="evidence" value="ECO:0007669"/>
    <property type="project" value="InterPro"/>
</dbReference>
<dbReference type="Gene3D" id="3.20.20.190">
    <property type="entry name" value="Phosphatidylinositol (PI) phosphodiesterase"/>
    <property type="match status" value="1"/>
</dbReference>
<proteinExistence type="predicted"/>
<keyword evidence="3" id="KW-1185">Reference proteome</keyword>
<dbReference type="InterPro" id="IPR030395">
    <property type="entry name" value="GP_PDE_dom"/>
</dbReference>
<sequence>MSQPLLIAHRGASAQHRENAPAAWQAAIAAGAAMIEADVRMSADHRIVICHDADLARIAGSPDVIAETPFAELQRHSAEDAPAAPPLSQLFATVPPRQPILFDVKDERPVALALLVEAALASGRENLTFGLHRVEGLRRLRALGWRGDVLGLLRDMSEAEAFFAEGGTILRLWEGPALADPRSLAAHVAAHRPVWITTGGCDGRRAGDHADASLRQLRDLGATGFLVNDPAACRAVLTRYAEPQA</sequence>
<organism evidence="2 3">
    <name type="scientific">Marinovum algicola</name>
    <dbReference type="NCBI Taxonomy" id="42444"/>
    <lineage>
        <taxon>Bacteria</taxon>
        <taxon>Pseudomonadati</taxon>
        <taxon>Pseudomonadota</taxon>
        <taxon>Alphaproteobacteria</taxon>
        <taxon>Rhodobacterales</taxon>
        <taxon>Roseobacteraceae</taxon>
        <taxon>Marinovum</taxon>
    </lineage>
</organism>
<dbReference type="GeneID" id="80818417"/>